<dbReference type="InterPro" id="IPR011993">
    <property type="entry name" value="PH-like_dom_sf"/>
</dbReference>
<dbReference type="GO" id="GO:0005737">
    <property type="term" value="C:cytoplasm"/>
    <property type="evidence" value="ECO:0007669"/>
    <property type="project" value="TreeGrafter"/>
</dbReference>
<feature type="region of interest" description="Disordered" evidence="2">
    <location>
        <begin position="116"/>
        <end position="169"/>
    </location>
</feature>
<dbReference type="GO" id="GO:0005096">
    <property type="term" value="F:GTPase activator activity"/>
    <property type="evidence" value="ECO:0007669"/>
    <property type="project" value="InterPro"/>
</dbReference>
<dbReference type="Pfam" id="PF01412">
    <property type="entry name" value="ArfGap"/>
    <property type="match status" value="1"/>
</dbReference>
<comment type="caution">
    <text evidence="5">The sequence shown here is derived from an EMBL/GenBank/DDBJ whole genome shotgun (WGS) entry which is preliminary data.</text>
</comment>
<dbReference type="AlphaFoldDB" id="A0A8T2NFM2"/>
<name>A0A8T2NFM2_9TELE</name>
<dbReference type="InterPro" id="IPR037278">
    <property type="entry name" value="ARFGAP/RecO"/>
</dbReference>
<evidence type="ECO:0000313" key="5">
    <source>
        <dbReference type="EMBL" id="KAG9335257.1"/>
    </source>
</evidence>
<organism evidence="5 6">
    <name type="scientific">Albula glossodonta</name>
    <name type="common">roundjaw bonefish</name>
    <dbReference type="NCBI Taxonomy" id="121402"/>
    <lineage>
        <taxon>Eukaryota</taxon>
        <taxon>Metazoa</taxon>
        <taxon>Chordata</taxon>
        <taxon>Craniata</taxon>
        <taxon>Vertebrata</taxon>
        <taxon>Euteleostomi</taxon>
        <taxon>Actinopterygii</taxon>
        <taxon>Neopterygii</taxon>
        <taxon>Teleostei</taxon>
        <taxon>Albuliformes</taxon>
        <taxon>Albulidae</taxon>
        <taxon>Albula</taxon>
    </lineage>
</organism>
<feature type="domain" description="PH" evidence="3">
    <location>
        <begin position="246"/>
        <end position="370"/>
    </location>
</feature>
<feature type="non-terminal residue" evidence="5">
    <location>
        <position position="1"/>
    </location>
</feature>
<proteinExistence type="predicted"/>
<dbReference type="CDD" id="cd08837">
    <property type="entry name" value="ArfGap_ARAP"/>
    <property type="match status" value="1"/>
</dbReference>
<keyword evidence="1" id="KW-0862">Zinc</keyword>
<dbReference type="GO" id="GO:0008360">
    <property type="term" value="P:regulation of cell shape"/>
    <property type="evidence" value="ECO:0007669"/>
    <property type="project" value="TreeGrafter"/>
</dbReference>
<dbReference type="Proteomes" id="UP000824540">
    <property type="component" value="Unassembled WGS sequence"/>
</dbReference>
<evidence type="ECO:0000259" key="4">
    <source>
        <dbReference type="PROSITE" id="PS50115"/>
    </source>
</evidence>
<dbReference type="InterPro" id="IPR038508">
    <property type="entry name" value="ArfGAP_dom_sf"/>
</dbReference>
<dbReference type="PRINTS" id="PR00405">
    <property type="entry name" value="REVINTRACTNG"/>
</dbReference>
<gene>
    <name evidence="5" type="ORF">JZ751_005436</name>
</gene>
<keyword evidence="6" id="KW-1185">Reference proteome</keyword>
<dbReference type="SUPFAM" id="SSF50729">
    <property type="entry name" value="PH domain-like"/>
    <property type="match status" value="1"/>
</dbReference>
<dbReference type="OrthoDB" id="29546at2759"/>
<dbReference type="GO" id="GO:0008270">
    <property type="term" value="F:zinc ion binding"/>
    <property type="evidence" value="ECO:0007669"/>
    <property type="project" value="UniProtKB-KW"/>
</dbReference>
<evidence type="ECO:0000256" key="2">
    <source>
        <dbReference type="SAM" id="MobiDB-lite"/>
    </source>
</evidence>
<feature type="domain" description="Arf-GAP" evidence="4">
    <location>
        <begin position="376"/>
        <end position="490"/>
    </location>
</feature>
<dbReference type="Gene3D" id="1.10.220.150">
    <property type="entry name" value="Arf GTPase activating protein"/>
    <property type="match status" value="1"/>
</dbReference>
<dbReference type="SUPFAM" id="SSF57863">
    <property type="entry name" value="ArfGap/RecO-like zinc finger"/>
    <property type="match status" value="1"/>
</dbReference>
<dbReference type="SMART" id="SM00105">
    <property type="entry name" value="ArfGap"/>
    <property type="match status" value="1"/>
</dbReference>
<accession>A0A8T2NFM2</accession>
<evidence type="ECO:0000256" key="1">
    <source>
        <dbReference type="PROSITE-ProRule" id="PRU00288"/>
    </source>
</evidence>
<dbReference type="PROSITE" id="PS50003">
    <property type="entry name" value="PH_DOMAIN"/>
    <property type="match status" value="1"/>
</dbReference>
<keyword evidence="1" id="KW-0479">Metal-binding</keyword>
<evidence type="ECO:0000259" key="3">
    <source>
        <dbReference type="PROSITE" id="PS50003"/>
    </source>
</evidence>
<dbReference type="SMART" id="SM00233">
    <property type="entry name" value="PH"/>
    <property type="match status" value="1"/>
</dbReference>
<dbReference type="InterPro" id="IPR052227">
    <property type="entry name" value="Arf-Rho-GAP_ANK-PH_domain"/>
</dbReference>
<dbReference type="PROSITE" id="PS50115">
    <property type="entry name" value="ARFGAP"/>
    <property type="match status" value="1"/>
</dbReference>
<protein>
    <submittedName>
        <fullName evidence="5">Uncharacterized protein</fullName>
    </submittedName>
</protein>
<dbReference type="PANTHER" id="PTHR45899:SF3">
    <property type="entry name" value="ARF-GAP WITH RHO-GAP DOMAIN, ANK REPEAT AND PH DOMAIN-CONTAINING PROTEIN 1"/>
    <property type="match status" value="1"/>
</dbReference>
<dbReference type="InterPro" id="IPR001164">
    <property type="entry name" value="ArfGAP_dom"/>
</dbReference>
<sequence>MILPDKSQQAQHAEFLGQFTAVPPVFEWGGWWGGPPLLENPPHKPPCSVRGERFQGWGWSPQHTRAVFLRAPSHGRHGSMKRLWRLLDVLPRQEGSVVTEDSSPVLLTSVSPVHELQDHQERVPDVPPRTKAVCQPSPVPALPRRTVPLPPPITRSASTESPEDYEDPDPALSPVFESVDMADKDGLLHVPRAEQRRFNSLCSDDELLDDEGEGHYQSVTSNIYLPAVGRVPSHVPRDDPTPHLTPVIKMGWLDKNPPQGSLIYQKRWVKLDADYLRYFDSDKDVYSKRIIPTSSITSITNVGDQKFEVVTHNRTFLFRAESDCRNLMLRQAEQSSSFPVFLQKTAPAPFVAESDQLKEEWVEAMRESIGEALSNYEVAKRIWSEESNQFCADCRAAKPEWAAINLCVVFCKRCAGEHRGLGPSISKVRSLKMDKKVWTDELIQVFQLLGNERANLFWAANVPPSEALTASSCSEERRRFIAAKYREGKYRRYHQLFGNQQELDN</sequence>
<dbReference type="Gene3D" id="2.30.29.30">
    <property type="entry name" value="Pleckstrin-homology domain (PH domain)/Phosphotyrosine-binding domain (PTB)"/>
    <property type="match status" value="1"/>
</dbReference>
<dbReference type="Pfam" id="PF00169">
    <property type="entry name" value="PH"/>
    <property type="match status" value="1"/>
</dbReference>
<keyword evidence="1" id="KW-0863">Zinc-finger</keyword>
<dbReference type="GO" id="GO:0005547">
    <property type="term" value="F:phosphatidylinositol-3,4,5-trisphosphate binding"/>
    <property type="evidence" value="ECO:0007669"/>
    <property type="project" value="TreeGrafter"/>
</dbReference>
<dbReference type="EMBL" id="JAFBMS010000125">
    <property type="protein sequence ID" value="KAG9335257.1"/>
    <property type="molecule type" value="Genomic_DNA"/>
</dbReference>
<dbReference type="PANTHER" id="PTHR45899">
    <property type="entry name" value="RHO GTPASE ACTIVATING PROTEIN AT 15B, ISOFORM C"/>
    <property type="match status" value="1"/>
</dbReference>
<dbReference type="InterPro" id="IPR001849">
    <property type="entry name" value="PH_domain"/>
</dbReference>
<reference evidence="5" key="1">
    <citation type="thesis" date="2021" institute="BYU ScholarsArchive" country="Provo, UT, USA">
        <title>Applications of and Algorithms for Genome Assembly and Genomic Analyses with an Emphasis on Marine Teleosts.</title>
        <authorList>
            <person name="Pickett B.D."/>
        </authorList>
    </citation>
    <scope>NUCLEOTIDE SEQUENCE</scope>
    <source>
        <strain evidence="5">HI-2016</strain>
    </source>
</reference>
<evidence type="ECO:0000313" key="6">
    <source>
        <dbReference type="Proteomes" id="UP000824540"/>
    </source>
</evidence>